<dbReference type="InterPro" id="IPR006015">
    <property type="entry name" value="Universal_stress_UspA"/>
</dbReference>
<keyword evidence="4" id="KW-1185">Reference proteome</keyword>
<dbReference type="SUPFAM" id="SSF52402">
    <property type="entry name" value="Adenine nucleotide alpha hydrolases-like"/>
    <property type="match status" value="1"/>
</dbReference>
<dbReference type="KEGG" id="ala:BFG52_04705"/>
<reference evidence="3 4" key="1">
    <citation type="submission" date="2016-08" db="EMBL/GenBank/DDBJ databases">
        <authorList>
            <person name="Seilhamer J.J."/>
        </authorList>
    </citation>
    <scope>NUCLEOTIDE SEQUENCE [LARGE SCALE GENOMIC DNA]</scope>
    <source>
        <strain evidence="3 4">BRTC-1</strain>
    </source>
</reference>
<dbReference type="InterPro" id="IPR006016">
    <property type="entry name" value="UspA"/>
</dbReference>
<accession>A0A1B2LXR3</accession>
<evidence type="ECO:0000313" key="3">
    <source>
        <dbReference type="EMBL" id="AOA57726.1"/>
    </source>
</evidence>
<dbReference type="CDD" id="cd00293">
    <property type="entry name" value="USP-like"/>
    <property type="match status" value="1"/>
</dbReference>
<dbReference type="InterPro" id="IPR014729">
    <property type="entry name" value="Rossmann-like_a/b/a_fold"/>
</dbReference>
<dbReference type="Gene3D" id="3.40.50.620">
    <property type="entry name" value="HUPs"/>
    <property type="match status" value="1"/>
</dbReference>
<dbReference type="STRING" id="1789224.BFG52_04705"/>
<dbReference type="PRINTS" id="PR01438">
    <property type="entry name" value="UNVRSLSTRESS"/>
</dbReference>
<dbReference type="OrthoDB" id="9792500at2"/>
<sequence length="146" mass="15797">MAYQNILVPIDGSETALAVIQHAVDVAKAFQSKVTVIQVMTLDPYLAVDYLALGQSNQYIERAKTSISSNLETAKQKFAEQGVEVEIKVLEGENIAETIADFANQLDQGLVILSSHGRSGIKKLILGSVAQSLISLLKVPFLVVKQ</sequence>
<protein>
    <submittedName>
        <fullName evidence="3">Universal stress protein</fullName>
    </submittedName>
</protein>
<dbReference type="Pfam" id="PF00582">
    <property type="entry name" value="Usp"/>
    <property type="match status" value="1"/>
</dbReference>
<comment type="similarity">
    <text evidence="1">Belongs to the universal stress protein A family.</text>
</comment>
<gene>
    <name evidence="3" type="ORF">BFG52_04705</name>
</gene>
<proteinExistence type="inferred from homology"/>
<name>A0A1B2LXR3_9GAMM</name>
<evidence type="ECO:0000313" key="4">
    <source>
        <dbReference type="Proteomes" id="UP000093391"/>
    </source>
</evidence>
<dbReference type="AlphaFoldDB" id="A0A1B2LXR3"/>
<feature type="domain" description="UspA" evidence="2">
    <location>
        <begin position="3"/>
        <end position="145"/>
    </location>
</feature>
<dbReference type="EMBL" id="CP016895">
    <property type="protein sequence ID" value="AOA57726.1"/>
    <property type="molecule type" value="Genomic_DNA"/>
</dbReference>
<dbReference type="Proteomes" id="UP000093391">
    <property type="component" value="Chromosome"/>
</dbReference>
<evidence type="ECO:0000259" key="2">
    <source>
        <dbReference type="Pfam" id="PF00582"/>
    </source>
</evidence>
<evidence type="ECO:0000256" key="1">
    <source>
        <dbReference type="ARBA" id="ARBA00008791"/>
    </source>
</evidence>
<dbReference type="PANTHER" id="PTHR46268">
    <property type="entry name" value="STRESS RESPONSE PROTEIN NHAX"/>
    <property type="match status" value="1"/>
</dbReference>
<dbReference type="RefSeq" id="WP_067553165.1">
    <property type="nucleotide sequence ID" value="NZ_CP016895.1"/>
</dbReference>
<dbReference type="PANTHER" id="PTHR46268:SF6">
    <property type="entry name" value="UNIVERSAL STRESS PROTEIN UP12"/>
    <property type="match status" value="1"/>
</dbReference>
<organism evidence="3 4">
    <name type="scientific">Acinetobacter larvae</name>
    <dbReference type="NCBI Taxonomy" id="1789224"/>
    <lineage>
        <taxon>Bacteria</taxon>
        <taxon>Pseudomonadati</taxon>
        <taxon>Pseudomonadota</taxon>
        <taxon>Gammaproteobacteria</taxon>
        <taxon>Moraxellales</taxon>
        <taxon>Moraxellaceae</taxon>
        <taxon>Acinetobacter</taxon>
    </lineage>
</organism>